<gene>
    <name evidence="1" type="ORF">D6D13_03959</name>
</gene>
<proteinExistence type="predicted"/>
<name>A0A4S9CZ00_AURPU</name>
<organism evidence="1">
    <name type="scientific">Aureobasidium pullulans</name>
    <name type="common">Black yeast</name>
    <name type="synonym">Pullularia pullulans</name>
    <dbReference type="NCBI Taxonomy" id="5580"/>
    <lineage>
        <taxon>Eukaryota</taxon>
        <taxon>Fungi</taxon>
        <taxon>Dikarya</taxon>
        <taxon>Ascomycota</taxon>
        <taxon>Pezizomycotina</taxon>
        <taxon>Dothideomycetes</taxon>
        <taxon>Dothideomycetidae</taxon>
        <taxon>Dothideales</taxon>
        <taxon>Saccotheciaceae</taxon>
        <taxon>Aureobasidium</taxon>
    </lineage>
</organism>
<accession>A0A4S9CZ00</accession>
<reference evidence="1" key="1">
    <citation type="submission" date="2018-10" db="EMBL/GenBank/DDBJ databases">
        <title>Fifty Aureobasidium pullulans genomes reveal a recombining polyextremotolerant generalist.</title>
        <authorList>
            <person name="Gostincar C."/>
            <person name="Turk M."/>
            <person name="Zajc J."/>
            <person name="Gunde-Cimerman N."/>
        </authorList>
    </citation>
    <scope>NUCLEOTIDE SEQUENCE [LARGE SCALE GENOMIC DNA]</scope>
    <source>
        <strain evidence="1">EXF-10085</strain>
    </source>
</reference>
<protein>
    <submittedName>
        <fullName evidence="1">Uncharacterized protein</fullName>
    </submittedName>
</protein>
<comment type="caution">
    <text evidence="1">The sequence shown here is derived from an EMBL/GenBank/DDBJ whole genome shotgun (WGS) entry which is preliminary data.</text>
</comment>
<dbReference type="EMBL" id="QZAS01000011">
    <property type="protein sequence ID" value="THX12921.1"/>
    <property type="molecule type" value="Genomic_DNA"/>
</dbReference>
<sequence>MVGSHYISQEMASMAEHFKTGGLGRLAVKITELDQKYAPYFNISATPPTTLSNAGMNEPAIYVNYFAAADGTGLSIAEYQIYLEAMSAAMLGKNAMVGGKKRDIIRKIDVYYKKRTGEQTPFSRLLLNAHLDHFEFMRYQNKVINAATKAGALEIRFPGEVRWSFDVDQCIKKHQKLQGNELLLRLTMCVVGVLWPDKGFELSSFALFRVISWAQVHMFESIGSHLINSYAGYGGFNFSTSGVTISSAARASLATWEHIANQYHQVLVYSTIASERHGLELQKELLSMEGATFAAKAHIKTQQLATSLKVALDQVDGSGESLLDRATLEGLAQSLVLLLDTPDAMTKKCYDELVGLKRRLGSMAKAATERSPGA</sequence>
<evidence type="ECO:0000313" key="1">
    <source>
        <dbReference type="EMBL" id="THX12921.1"/>
    </source>
</evidence>
<dbReference type="AlphaFoldDB" id="A0A4S9CZ00"/>